<dbReference type="OrthoDB" id="7701067at2759"/>
<gene>
    <name evidence="1" type="ORF">EAG_12796</name>
</gene>
<dbReference type="AlphaFoldDB" id="E2ASX7"/>
<evidence type="ECO:0008006" key="3">
    <source>
        <dbReference type="Google" id="ProtNLM"/>
    </source>
</evidence>
<name>E2ASX7_CAMFO</name>
<accession>E2ASX7</accession>
<dbReference type="OMA" id="ESERCEC"/>
<feature type="non-terminal residue" evidence="1">
    <location>
        <position position="1"/>
    </location>
</feature>
<sequence length="120" mass="14207">PHTDFYAIAKEKYFSETKKYLSARSEIKGTQYFNLYPTFARRPWFDGFDLDRAEIATISRIRSNHYNLNYSLHRCGLVPHPRCHCGLSRQDINHILWSCPLYECHRAPMLQSLRETLKSP</sequence>
<organism evidence="2">
    <name type="scientific">Camponotus floridanus</name>
    <name type="common">Florida carpenter ant</name>
    <dbReference type="NCBI Taxonomy" id="104421"/>
    <lineage>
        <taxon>Eukaryota</taxon>
        <taxon>Metazoa</taxon>
        <taxon>Ecdysozoa</taxon>
        <taxon>Arthropoda</taxon>
        <taxon>Hexapoda</taxon>
        <taxon>Insecta</taxon>
        <taxon>Pterygota</taxon>
        <taxon>Neoptera</taxon>
        <taxon>Endopterygota</taxon>
        <taxon>Hymenoptera</taxon>
        <taxon>Apocrita</taxon>
        <taxon>Aculeata</taxon>
        <taxon>Formicoidea</taxon>
        <taxon>Formicidae</taxon>
        <taxon>Formicinae</taxon>
        <taxon>Camponotus</taxon>
    </lineage>
</organism>
<protein>
    <recommendedName>
        <fullName evidence="3">Retrovirus-related Pol polyprotein from type-1 retrotransposable element R1 4</fullName>
    </recommendedName>
</protein>
<keyword evidence="2" id="KW-1185">Reference proteome</keyword>
<evidence type="ECO:0000313" key="1">
    <source>
        <dbReference type="EMBL" id="EFN63458.1"/>
    </source>
</evidence>
<proteinExistence type="predicted"/>
<feature type="non-terminal residue" evidence="1">
    <location>
        <position position="120"/>
    </location>
</feature>
<dbReference type="InParanoid" id="E2ASX7"/>
<reference evidence="1 2" key="1">
    <citation type="journal article" date="2010" name="Science">
        <title>Genomic comparison of the ants Camponotus floridanus and Harpegnathos saltator.</title>
        <authorList>
            <person name="Bonasio R."/>
            <person name="Zhang G."/>
            <person name="Ye C."/>
            <person name="Mutti N.S."/>
            <person name="Fang X."/>
            <person name="Qin N."/>
            <person name="Donahue G."/>
            <person name="Yang P."/>
            <person name="Li Q."/>
            <person name="Li C."/>
            <person name="Zhang P."/>
            <person name="Huang Z."/>
            <person name="Berger S.L."/>
            <person name="Reinberg D."/>
            <person name="Wang J."/>
            <person name="Liebig J."/>
        </authorList>
    </citation>
    <scope>NUCLEOTIDE SEQUENCE [LARGE SCALE GENOMIC DNA]</scope>
    <source>
        <strain evidence="2">C129</strain>
    </source>
</reference>
<dbReference type="Proteomes" id="UP000000311">
    <property type="component" value="Unassembled WGS sequence"/>
</dbReference>
<dbReference type="EMBL" id="GL442417">
    <property type="protein sequence ID" value="EFN63458.1"/>
    <property type="molecule type" value="Genomic_DNA"/>
</dbReference>
<evidence type="ECO:0000313" key="2">
    <source>
        <dbReference type="Proteomes" id="UP000000311"/>
    </source>
</evidence>
<dbReference type="STRING" id="104421.E2ASX7"/>